<dbReference type="EMBL" id="CP012661">
    <property type="protein sequence ID" value="AMY70915.1"/>
    <property type="molecule type" value="Genomic_DNA"/>
</dbReference>
<dbReference type="AlphaFoldDB" id="A0A159Z6F2"/>
<gene>
    <name evidence="1" type="ORF">AKL17_3692</name>
</gene>
<sequence length="181" mass="20357">MTDYTLAEIAARFARLDGVEDEHHAQFEKGLRNLVQRHFLPPTTQQGRIFLYDRAAAATIRLAQIAFEFGIPRASIDTLTRWLSGSGERREEMPNGGQMGVSHAAEAIQRLEAGEAFALHIIMMTDRTVFVRADWKRDRPRSERVENALRMIGKGPKAEIARFTLPASELIAEILPLFAKG</sequence>
<keyword evidence="2" id="KW-1185">Reference proteome</keyword>
<evidence type="ECO:0008006" key="3">
    <source>
        <dbReference type="Google" id="ProtNLM"/>
    </source>
</evidence>
<reference evidence="1 2" key="1">
    <citation type="submission" date="2015-09" db="EMBL/GenBank/DDBJ databases">
        <title>Complete genome sequence of Defluviimonas alba cai42t isolated from an oilfield in Xinjiang.</title>
        <authorList>
            <person name="Geng S."/>
            <person name="Pan X."/>
            <person name="Wu X."/>
        </authorList>
    </citation>
    <scope>NUCLEOTIDE SEQUENCE [LARGE SCALE GENOMIC DNA]</scope>
    <source>
        <strain evidence="2">cai42</strain>
    </source>
</reference>
<proteinExistence type="predicted"/>
<evidence type="ECO:0000313" key="1">
    <source>
        <dbReference type="EMBL" id="AMY70915.1"/>
    </source>
</evidence>
<organism evidence="1 2">
    <name type="scientific">Frigidibacter mobilis</name>
    <dbReference type="NCBI Taxonomy" id="1335048"/>
    <lineage>
        <taxon>Bacteria</taxon>
        <taxon>Pseudomonadati</taxon>
        <taxon>Pseudomonadota</taxon>
        <taxon>Alphaproteobacteria</taxon>
        <taxon>Rhodobacterales</taxon>
        <taxon>Paracoccaceae</taxon>
        <taxon>Frigidibacter</taxon>
    </lineage>
</organism>
<dbReference type="OrthoDB" id="7842498at2"/>
<accession>A0A159Z6F2</accession>
<dbReference type="Proteomes" id="UP000076128">
    <property type="component" value="Chromosome"/>
</dbReference>
<dbReference type="RefSeq" id="WP_066815643.1">
    <property type="nucleotide sequence ID" value="NZ_CP012661.1"/>
</dbReference>
<name>A0A159Z6F2_9RHOB</name>
<dbReference type="KEGG" id="daa:AKL17_3692"/>
<protein>
    <recommendedName>
        <fullName evidence="3">MerR family transcriptional regulator</fullName>
    </recommendedName>
</protein>
<dbReference type="STRING" id="1335048.AKL17_3692"/>
<evidence type="ECO:0000313" key="2">
    <source>
        <dbReference type="Proteomes" id="UP000076128"/>
    </source>
</evidence>